<dbReference type="InterPro" id="IPR000719">
    <property type="entry name" value="Prot_kinase_dom"/>
</dbReference>
<sequence>MVRNPNRGRELSRFYPLDSNRYAYNFPSSLPLKNAAQRQEAVPVEDCRRAVMPDDFEYHDMLGSGGFGFVVKVKKKSTGKFFAMKLQTKMCMLYNTKCLDRGRFDELMLHVERSVMAECSSHPFITSLHYAFTTTTCAALVMDLASCGTLRQYLHHYTDTDGSPCGLPIDVVKQFIVEVAMGLNFLHERGVMYRDLKPANILLAADGHCLLCDFGLAGKIREKAPEDDGGISNDDDALSLESSSSTNIISSSTPSSKREPSCIILGPEGPNKDKGGVPATAPASSSNASEREKTAGTVCASSSKASSAGKSARRIRRKTSCGTVGYRPPEVVRERNLKYQDREGYDEASDWFSLGVTTYVLTCAKKPFQNKNNYTAAGMEVYEPTSLASDAHEMVPLMPGSTKKPSPAANFEFKSLMSKVTYGSQFSDSQVDFCERLIKRKAEHRMNYAQIMNHPLIENFPLDPQTLKARPCHPFILEYIREVWPNAREDHDIADPDEDMSGEDGDDEGGATGDEDDGYDNSNTSYRPSHSTFPWTTKSSKQPSNKSSTNKSKITPFTPRWANFQDLKRSIIKRVKETSSAANVEKEVRRWSIALVDTHDKLFDKWTYINKDDIEFEMHHFKY</sequence>
<dbReference type="SUPFAM" id="SSF56112">
    <property type="entry name" value="Protein kinase-like (PK-like)"/>
    <property type="match status" value="1"/>
</dbReference>
<dbReference type="PROSITE" id="PS00107">
    <property type="entry name" value="PROTEIN_KINASE_ATP"/>
    <property type="match status" value="1"/>
</dbReference>
<dbReference type="AlphaFoldDB" id="A0A9W7F7G6"/>
<protein>
    <recommendedName>
        <fullName evidence="9">Protein kinase domain-containing protein</fullName>
    </recommendedName>
</protein>
<organism evidence="10 11">
    <name type="scientific">Triparma retinervis</name>
    <dbReference type="NCBI Taxonomy" id="2557542"/>
    <lineage>
        <taxon>Eukaryota</taxon>
        <taxon>Sar</taxon>
        <taxon>Stramenopiles</taxon>
        <taxon>Ochrophyta</taxon>
        <taxon>Bolidophyceae</taxon>
        <taxon>Parmales</taxon>
        <taxon>Triparmaceae</taxon>
        <taxon>Triparma</taxon>
    </lineage>
</organism>
<dbReference type="PROSITE" id="PS50011">
    <property type="entry name" value="PROTEIN_KINASE_DOM"/>
    <property type="match status" value="1"/>
</dbReference>
<feature type="region of interest" description="Disordered" evidence="8">
    <location>
        <begin position="223"/>
        <end position="303"/>
    </location>
</feature>
<evidence type="ECO:0000256" key="6">
    <source>
        <dbReference type="ARBA" id="ARBA00022840"/>
    </source>
</evidence>
<dbReference type="InterPro" id="IPR011009">
    <property type="entry name" value="Kinase-like_dom_sf"/>
</dbReference>
<feature type="region of interest" description="Disordered" evidence="8">
    <location>
        <begin position="490"/>
        <end position="556"/>
    </location>
</feature>
<dbReference type="Proteomes" id="UP001165082">
    <property type="component" value="Unassembled WGS sequence"/>
</dbReference>
<gene>
    <name evidence="10" type="ORF">TrRE_jg12742</name>
</gene>
<dbReference type="InterPro" id="IPR008271">
    <property type="entry name" value="Ser/Thr_kinase_AS"/>
</dbReference>
<dbReference type="Gene3D" id="3.30.200.20">
    <property type="entry name" value="Phosphorylase Kinase, domain 1"/>
    <property type="match status" value="1"/>
</dbReference>
<comment type="caution">
    <text evidence="10">The sequence shown here is derived from an EMBL/GenBank/DDBJ whole genome shotgun (WGS) entry which is preliminary data.</text>
</comment>
<feature type="compositionally biased region" description="Polar residues" evidence="8">
    <location>
        <begin position="521"/>
        <end position="535"/>
    </location>
</feature>
<evidence type="ECO:0000313" key="10">
    <source>
        <dbReference type="EMBL" id="GMI06159.1"/>
    </source>
</evidence>
<dbReference type="SMART" id="SM00220">
    <property type="entry name" value="S_TKc"/>
    <property type="match status" value="1"/>
</dbReference>
<reference evidence="10" key="1">
    <citation type="submission" date="2022-07" db="EMBL/GenBank/DDBJ databases">
        <title>Genome analysis of Parmales, a sister group of diatoms, reveals the evolutionary specialization of diatoms from phago-mixotrophs to photoautotrophs.</title>
        <authorList>
            <person name="Ban H."/>
            <person name="Sato S."/>
            <person name="Yoshikawa S."/>
            <person name="Kazumasa Y."/>
            <person name="Nakamura Y."/>
            <person name="Ichinomiya M."/>
            <person name="Saitoh K."/>
            <person name="Sato N."/>
            <person name="Blanc-Mathieu R."/>
            <person name="Endo H."/>
            <person name="Kuwata A."/>
            <person name="Ogata H."/>
        </authorList>
    </citation>
    <scope>NUCLEOTIDE SEQUENCE</scope>
</reference>
<dbReference type="EMBL" id="BRXZ01000147">
    <property type="protein sequence ID" value="GMI06159.1"/>
    <property type="molecule type" value="Genomic_DNA"/>
</dbReference>
<dbReference type="Gene3D" id="1.10.510.10">
    <property type="entry name" value="Transferase(Phosphotransferase) domain 1"/>
    <property type="match status" value="1"/>
</dbReference>
<feature type="compositionally biased region" description="Acidic residues" evidence="8">
    <location>
        <begin position="495"/>
        <end position="519"/>
    </location>
</feature>
<evidence type="ECO:0000256" key="8">
    <source>
        <dbReference type="SAM" id="MobiDB-lite"/>
    </source>
</evidence>
<keyword evidence="5" id="KW-0418">Kinase</keyword>
<evidence type="ECO:0000256" key="3">
    <source>
        <dbReference type="ARBA" id="ARBA00022679"/>
    </source>
</evidence>
<keyword evidence="1" id="KW-0723">Serine/threonine-protein kinase</keyword>
<accession>A0A9W7F7G6</accession>
<evidence type="ECO:0000256" key="7">
    <source>
        <dbReference type="PROSITE-ProRule" id="PRU10141"/>
    </source>
</evidence>
<dbReference type="OrthoDB" id="193750at2759"/>
<dbReference type="Pfam" id="PF00069">
    <property type="entry name" value="Pkinase"/>
    <property type="match status" value="2"/>
</dbReference>
<evidence type="ECO:0000256" key="2">
    <source>
        <dbReference type="ARBA" id="ARBA00022553"/>
    </source>
</evidence>
<feature type="binding site" evidence="7">
    <location>
        <position position="85"/>
    </location>
    <ligand>
        <name>ATP</name>
        <dbReference type="ChEBI" id="CHEBI:30616"/>
    </ligand>
</feature>
<feature type="compositionally biased region" description="Low complexity" evidence="8">
    <location>
        <begin position="278"/>
        <end position="288"/>
    </location>
</feature>
<dbReference type="PROSITE" id="PS00108">
    <property type="entry name" value="PROTEIN_KINASE_ST"/>
    <property type="match status" value="1"/>
</dbReference>
<feature type="domain" description="Protein kinase" evidence="9">
    <location>
        <begin position="56"/>
        <end position="457"/>
    </location>
</feature>
<keyword evidence="3" id="KW-0808">Transferase</keyword>
<dbReference type="InterPro" id="IPR017441">
    <property type="entry name" value="Protein_kinase_ATP_BS"/>
</dbReference>
<proteinExistence type="predicted"/>
<evidence type="ECO:0000259" key="9">
    <source>
        <dbReference type="PROSITE" id="PS50011"/>
    </source>
</evidence>
<feature type="compositionally biased region" description="Low complexity" evidence="8">
    <location>
        <begin position="536"/>
        <end position="556"/>
    </location>
</feature>
<dbReference type="PANTHER" id="PTHR24351">
    <property type="entry name" value="RIBOSOMAL PROTEIN S6 KINASE"/>
    <property type="match status" value="1"/>
</dbReference>
<keyword evidence="6 7" id="KW-0067">ATP-binding</keyword>
<keyword evidence="11" id="KW-1185">Reference proteome</keyword>
<evidence type="ECO:0000256" key="5">
    <source>
        <dbReference type="ARBA" id="ARBA00022777"/>
    </source>
</evidence>
<feature type="compositionally biased region" description="Acidic residues" evidence="8">
    <location>
        <begin position="227"/>
        <end position="238"/>
    </location>
</feature>
<name>A0A9W7F7G6_9STRA</name>
<evidence type="ECO:0000256" key="4">
    <source>
        <dbReference type="ARBA" id="ARBA00022741"/>
    </source>
</evidence>
<evidence type="ECO:0000256" key="1">
    <source>
        <dbReference type="ARBA" id="ARBA00022527"/>
    </source>
</evidence>
<evidence type="ECO:0000313" key="11">
    <source>
        <dbReference type="Proteomes" id="UP001165082"/>
    </source>
</evidence>
<keyword evidence="4 7" id="KW-0547">Nucleotide-binding</keyword>
<dbReference type="GO" id="GO:0005524">
    <property type="term" value="F:ATP binding"/>
    <property type="evidence" value="ECO:0007669"/>
    <property type="project" value="UniProtKB-UniRule"/>
</dbReference>
<keyword evidence="2" id="KW-0597">Phosphoprotein</keyword>
<dbReference type="GO" id="GO:0004674">
    <property type="term" value="F:protein serine/threonine kinase activity"/>
    <property type="evidence" value="ECO:0007669"/>
    <property type="project" value="UniProtKB-KW"/>
</dbReference>
<feature type="compositionally biased region" description="Low complexity" evidence="8">
    <location>
        <begin position="239"/>
        <end position="255"/>
    </location>
</feature>